<reference evidence="2 3" key="1">
    <citation type="journal article" date="2018" name="Nat. Ecol. Evol.">
        <title>Pezizomycetes genomes reveal the molecular basis of ectomycorrhizal truffle lifestyle.</title>
        <authorList>
            <person name="Murat C."/>
            <person name="Payen T."/>
            <person name="Noel B."/>
            <person name="Kuo A."/>
            <person name="Morin E."/>
            <person name="Chen J."/>
            <person name="Kohler A."/>
            <person name="Krizsan K."/>
            <person name="Balestrini R."/>
            <person name="Da Silva C."/>
            <person name="Montanini B."/>
            <person name="Hainaut M."/>
            <person name="Levati E."/>
            <person name="Barry K.W."/>
            <person name="Belfiori B."/>
            <person name="Cichocki N."/>
            <person name="Clum A."/>
            <person name="Dockter R.B."/>
            <person name="Fauchery L."/>
            <person name="Guy J."/>
            <person name="Iotti M."/>
            <person name="Le Tacon F."/>
            <person name="Lindquist E.A."/>
            <person name="Lipzen A."/>
            <person name="Malagnac F."/>
            <person name="Mello A."/>
            <person name="Molinier V."/>
            <person name="Miyauchi S."/>
            <person name="Poulain J."/>
            <person name="Riccioni C."/>
            <person name="Rubini A."/>
            <person name="Sitrit Y."/>
            <person name="Splivallo R."/>
            <person name="Traeger S."/>
            <person name="Wang M."/>
            <person name="Zifcakova L."/>
            <person name="Wipf D."/>
            <person name="Zambonelli A."/>
            <person name="Paolocci F."/>
            <person name="Nowrousian M."/>
            <person name="Ottonello S."/>
            <person name="Baldrian P."/>
            <person name="Spatafora J.W."/>
            <person name="Henrissat B."/>
            <person name="Nagy L.G."/>
            <person name="Aury J.M."/>
            <person name="Wincker P."/>
            <person name="Grigoriev I.V."/>
            <person name="Bonfante P."/>
            <person name="Martin F.M."/>
        </authorList>
    </citation>
    <scope>NUCLEOTIDE SEQUENCE [LARGE SCALE GENOMIC DNA]</scope>
    <source>
        <strain evidence="2 3">CCBAS932</strain>
    </source>
</reference>
<keyword evidence="1" id="KW-1133">Transmembrane helix</keyword>
<organism evidence="2 3">
    <name type="scientific">Morchella conica CCBAS932</name>
    <dbReference type="NCBI Taxonomy" id="1392247"/>
    <lineage>
        <taxon>Eukaryota</taxon>
        <taxon>Fungi</taxon>
        <taxon>Dikarya</taxon>
        <taxon>Ascomycota</taxon>
        <taxon>Pezizomycotina</taxon>
        <taxon>Pezizomycetes</taxon>
        <taxon>Pezizales</taxon>
        <taxon>Morchellaceae</taxon>
        <taxon>Morchella</taxon>
    </lineage>
</organism>
<evidence type="ECO:0000313" key="3">
    <source>
        <dbReference type="Proteomes" id="UP000277580"/>
    </source>
</evidence>
<dbReference type="STRING" id="1392247.A0A3N4KU11"/>
<name>A0A3N4KU11_9PEZI</name>
<dbReference type="AlphaFoldDB" id="A0A3N4KU11"/>
<dbReference type="InParanoid" id="A0A3N4KU11"/>
<feature type="transmembrane region" description="Helical" evidence="1">
    <location>
        <begin position="106"/>
        <end position="124"/>
    </location>
</feature>
<sequence length="172" mass="19303">MAMFVLDRARAYSNFDAYIQTKYTTGERWLMNNIPLQRFGMMLHIVSIVPCGLLSIFQFIPALQQKSPGLHRLSGTIILLLLLPLSCVSGMILGREALGGDFATQTSCAFLSAMTLGAAAMSWYNARVLRLHRHREWVLRCMGYMSSIITSRPFLIAGAVVIGLNRKYENVR</sequence>
<protein>
    <recommendedName>
        <fullName evidence="4">DUF2306 domain-containing protein</fullName>
    </recommendedName>
</protein>
<keyword evidence="1" id="KW-0472">Membrane</keyword>
<proteinExistence type="predicted"/>
<keyword evidence="1" id="KW-0812">Transmembrane</keyword>
<keyword evidence="3" id="KW-1185">Reference proteome</keyword>
<dbReference type="OrthoDB" id="193478at2759"/>
<dbReference type="Pfam" id="PF10067">
    <property type="entry name" value="DUF2306"/>
    <property type="match status" value="1"/>
</dbReference>
<feature type="transmembrane region" description="Helical" evidence="1">
    <location>
        <begin position="73"/>
        <end position="94"/>
    </location>
</feature>
<dbReference type="Proteomes" id="UP000277580">
    <property type="component" value="Unassembled WGS sequence"/>
</dbReference>
<dbReference type="InterPro" id="IPR018750">
    <property type="entry name" value="DUF2306_membrane"/>
</dbReference>
<feature type="transmembrane region" description="Helical" evidence="1">
    <location>
        <begin position="144"/>
        <end position="164"/>
    </location>
</feature>
<dbReference type="EMBL" id="ML119120">
    <property type="protein sequence ID" value="RPB14016.1"/>
    <property type="molecule type" value="Genomic_DNA"/>
</dbReference>
<evidence type="ECO:0008006" key="4">
    <source>
        <dbReference type="Google" id="ProtNLM"/>
    </source>
</evidence>
<gene>
    <name evidence="2" type="ORF">P167DRAFT_534628</name>
</gene>
<feature type="transmembrane region" description="Helical" evidence="1">
    <location>
        <begin position="39"/>
        <end position="61"/>
    </location>
</feature>
<evidence type="ECO:0000313" key="2">
    <source>
        <dbReference type="EMBL" id="RPB14016.1"/>
    </source>
</evidence>
<evidence type="ECO:0000256" key="1">
    <source>
        <dbReference type="SAM" id="Phobius"/>
    </source>
</evidence>
<accession>A0A3N4KU11</accession>